<dbReference type="GO" id="GO:0009313">
    <property type="term" value="P:oligosaccharide catabolic process"/>
    <property type="evidence" value="ECO:0007669"/>
    <property type="project" value="TreeGrafter"/>
</dbReference>
<dbReference type="GeneTree" id="ENSGT00950000185669"/>
<dbReference type="PANTHER" id="PTHR10628">
    <property type="entry name" value="SIALIDASE"/>
    <property type="match status" value="1"/>
</dbReference>
<dbReference type="AlphaFoldDB" id="A0A4W3JKM5"/>
<proteinExistence type="predicted"/>
<reference evidence="1" key="5">
    <citation type="submission" date="2025-09" db="UniProtKB">
        <authorList>
            <consortium name="Ensembl"/>
        </authorList>
    </citation>
    <scope>IDENTIFICATION</scope>
</reference>
<accession>A0A4W3JKM5</accession>
<dbReference type="CDD" id="cd15482">
    <property type="entry name" value="Sialidase_non-viral"/>
    <property type="match status" value="1"/>
</dbReference>
<dbReference type="PANTHER" id="PTHR10628:SF22">
    <property type="entry name" value="SIALIDASE-4"/>
    <property type="match status" value="1"/>
</dbReference>
<keyword evidence="2" id="KW-1185">Reference proteome</keyword>
<dbReference type="Proteomes" id="UP000314986">
    <property type="component" value="Unassembled WGS sequence"/>
</dbReference>
<evidence type="ECO:0000313" key="2">
    <source>
        <dbReference type="Proteomes" id="UP000314986"/>
    </source>
</evidence>
<reference evidence="2" key="3">
    <citation type="journal article" date="2014" name="Nature">
        <title>Elephant shark genome provides unique insights into gnathostome evolution.</title>
        <authorList>
            <consortium name="International Elephant Shark Genome Sequencing Consortium"/>
            <person name="Venkatesh B."/>
            <person name="Lee A.P."/>
            <person name="Ravi V."/>
            <person name="Maurya A.K."/>
            <person name="Lian M.M."/>
            <person name="Swann J.B."/>
            <person name="Ohta Y."/>
            <person name="Flajnik M.F."/>
            <person name="Sutoh Y."/>
            <person name="Kasahara M."/>
            <person name="Hoon S."/>
            <person name="Gangu V."/>
            <person name="Roy S.W."/>
            <person name="Irimia M."/>
            <person name="Korzh V."/>
            <person name="Kondrychyn I."/>
            <person name="Lim Z.W."/>
            <person name="Tay B.H."/>
            <person name="Tohari S."/>
            <person name="Kong K.W."/>
            <person name="Ho S."/>
            <person name="Lorente-Galdos B."/>
            <person name="Quilez J."/>
            <person name="Marques-Bonet T."/>
            <person name="Raney B.J."/>
            <person name="Ingham P.W."/>
            <person name="Tay A."/>
            <person name="Hillier L.W."/>
            <person name="Minx P."/>
            <person name="Boehm T."/>
            <person name="Wilson R.K."/>
            <person name="Brenner S."/>
            <person name="Warren W.C."/>
        </authorList>
    </citation>
    <scope>NUCLEOTIDE SEQUENCE [LARGE SCALE GENOMIC DNA]</scope>
</reference>
<dbReference type="GO" id="GO:0004308">
    <property type="term" value="F:exo-alpha-sialidase activity"/>
    <property type="evidence" value="ECO:0007669"/>
    <property type="project" value="InterPro"/>
</dbReference>
<reference evidence="2" key="2">
    <citation type="journal article" date="2007" name="PLoS Biol.">
        <title>Survey sequencing and comparative analysis of the elephant shark (Callorhinchus milii) genome.</title>
        <authorList>
            <person name="Venkatesh B."/>
            <person name="Kirkness E.F."/>
            <person name="Loh Y.H."/>
            <person name="Halpern A.L."/>
            <person name="Lee A.P."/>
            <person name="Johnson J."/>
            <person name="Dandona N."/>
            <person name="Viswanathan L.D."/>
            <person name="Tay A."/>
            <person name="Venter J.C."/>
            <person name="Strausberg R.L."/>
            <person name="Brenner S."/>
        </authorList>
    </citation>
    <scope>NUCLEOTIDE SEQUENCE [LARGE SCALE GENOMIC DNA]</scope>
</reference>
<dbReference type="GO" id="GO:0006689">
    <property type="term" value="P:ganglioside catabolic process"/>
    <property type="evidence" value="ECO:0007669"/>
    <property type="project" value="TreeGrafter"/>
</dbReference>
<sequence>MCSRYLPAKTILFEQDRRGVTYRIPALLYLPTTGTLLAFAEERFTPNDADANLLVLRRGHLSGSYVEFDMNGYLGNFRKSGTFKLSSNHCILERERPMRE</sequence>
<dbReference type="InterPro" id="IPR036278">
    <property type="entry name" value="Sialidase_sf"/>
</dbReference>
<evidence type="ECO:0000313" key="1">
    <source>
        <dbReference type="Ensembl" id="ENSCMIP00000032655.1"/>
    </source>
</evidence>
<reference evidence="1" key="4">
    <citation type="submission" date="2025-08" db="UniProtKB">
        <authorList>
            <consortium name="Ensembl"/>
        </authorList>
    </citation>
    <scope>IDENTIFICATION</scope>
</reference>
<protein>
    <submittedName>
        <fullName evidence="1">Uncharacterized protein</fullName>
    </submittedName>
</protein>
<organism evidence="1 2">
    <name type="scientific">Callorhinchus milii</name>
    <name type="common">Ghost shark</name>
    <dbReference type="NCBI Taxonomy" id="7868"/>
    <lineage>
        <taxon>Eukaryota</taxon>
        <taxon>Metazoa</taxon>
        <taxon>Chordata</taxon>
        <taxon>Craniata</taxon>
        <taxon>Vertebrata</taxon>
        <taxon>Chondrichthyes</taxon>
        <taxon>Holocephali</taxon>
        <taxon>Chimaeriformes</taxon>
        <taxon>Callorhinchidae</taxon>
        <taxon>Callorhinchus</taxon>
    </lineage>
</organism>
<dbReference type="SUPFAM" id="SSF50939">
    <property type="entry name" value="Sialidases"/>
    <property type="match status" value="1"/>
</dbReference>
<dbReference type="STRING" id="7868.ENSCMIP00000032655"/>
<dbReference type="Ensembl" id="ENSCMIT00000033155.1">
    <property type="protein sequence ID" value="ENSCMIP00000032655.1"/>
    <property type="gene ID" value="ENSCMIG00000013966.1"/>
</dbReference>
<dbReference type="InterPro" id="IPR026856">
    <property type="entry name" value="Sialidase_fam"/>
</dbReference>
<dbReference type="GO" id="GO:0016020">
    <property type="term" value="C:membrane"/>
    <property type="evidence" value="ECO:0007669"/>
    <property type="project" value="TreeGrafter"/>
</dbReference>
<name>A0A4W3JKM5_CALMI</name>
<reference evidence="2" key="1">
    <citation type="journal article" date="2006" name="Science">
        <title>Ancient noncoding elements conserved in the human genome.</title>
        <authorList>
            <person name="Venkatesh B."/>
            <person name="Kirkness E.F."/>
            <person name="Loh Y.H."/>
            <person name="Halpern A.L."/>
            <person name="Lee A.P."/>
            <person name="Johnson J."/>
            <person name="Dandona N."/>
            <person name="Viswanathan L.D."/>
            <person name="Tay A."/>
            <person name="Venter J.C."/>
            <person name="Strausberg R.L."/>
            <person name="Brenner S."/>
        </authorList>
    </citation>
    <scope>NUCLEOTIDE SEQUENCE [LARGE SCALE GENOMIC DNA]</scope>
</reference>
<dbReference type="GO" id="GO:0005737">
    <property type="term" value="C:cytoplasm"/>
    <property type="evidence" value="ECO:0007669"/>
    <property type="project" value="TreeGrafter"/>
</dbReference>
<dbReference type="InParanoid" id="A0A4W3JKM5"/>
<dbReference type="Gene3D" id="2.120.10.10">
    <property type="match status" value="1"/>
</dbReference>